<evidence type="ECO:0000256" key="3">
    <source>
        <dbReference type="ARBA" id="ARBA00022801"/>
    </source>
</evidence>
<comment type="caution">
    <text evidence="6">The sequence shown here is derived from an EMBL/GenBank/DDBJ whole genome shotgun (WGS) entry which is preliminary data.</text>
</comment>
<dbReference type="InterPro" id="IPR050738">
    <property type="entry name" value="Sulfatase"/>
</dbReference>
<proteinExistence type="inferred from homology"/>
<dbReference type="AlphaFoldDB" id="A0A6B0Z1R6"/>
<gene>
    <name evidence="6" type="ORF">F4Y42_19295</name>
</gene>
<dbReference type="InterPro" id="IPR017850">
    <property type="entry name" value="Alkaline_phosphatase_core_sf"/>
</dbReference>
<keyword evidence="4" id="KW-0106">Calcium</keyword>
<protein>
    <submittedName>
        <fullName evidence="6">Arylsulfatase</fullName>
    </submittedName>
</protein>
<sequence length="542" mass="61069">MANTPTSRPNFVLILVDDMGFSDIGCYGSEIRTPNLDKLAHGGMRFSQMYNYARCCPTRACMLTGAYPHQAGIGHMMENTGSPAYQGYLRDDVVTIAEALKGGGYRTFMSGKWHVGGAYDPTRPQDWQPGEEGHPTPRQRGFDRYYGTLDGAGSFFAPYSLMEDDAFVNQGTESGSLKEGQKDQRGAVGDYYYTDAISDQAVKMIEEASQTEDPFFLYVSYTAPHWPLHALPQDIAKYEGHYRNGGWDALRTARHEELKGLGILDSRWQISPRDESAPPWEDARNQDWEDMRMAVYAAQIDRMDQGVGRILAALRASQAYENTLILFLSDNGGCAEFLSENGWVDRYSDWTPDGRPMRVGNDPDLLPGGPHTFMSYDLPWANASNAPFRLYKHWVHEGGISTPLIAHWPSTIQPNQIVHEACHIIDILPTLQDAAGIAHPDEHNGRPVLPLEGESFLPLLSGAKWSRQGHIFWEHEGNRAVRLGQWKLVSKHGGRWELYDMQDDRTELNDLSEKNRPKVEEFGGLYNAWAERVGVLPWPLRR</sequence>
<evidence type="ECO:0000313" key="6">
    <source>
        <dbReference type="EMBL" id="MXY95588.1"/>
    </source>
</evidence>
<accession>A0A6B0Z1R6</accession>
<dbReference type="Pfam" id="PF00884">
    <property type="entry name" value="Sulfatase"/>
    <property type="match status" value="1"/>
</dbReference>
<dbReference type="FunFam" id="3.40.720.10:FF:000047">
    <property type="entry name" value="Arylsulfatase"/>
    <property type="match status" value="1"/>
</dbReference>
<evidence type="ECO:0000256" key="4">
    <source>
        <dbReference type="ARBA" id="ARBA00022837"/>
    </source>
</evidence>
<dbReference type="PANTHER" id="PTHR42693:SF33">
    <property type="entry name" value="ARYLSULFATASE"/>
    <property type="match status" value="1"/>
</dbReference>
<dbReference type="PANTHER" id="PTHR42693">
    <property type="entry name" value="ARYLSULFATASE FAMILY MEMBER"/>
    <property type="match status" value="1"/>
</dbReference>
<dbReference type="InterPro" id="IPR000917">
    <property type="entry name" value="Sulfatase_N"/>
</dbReference>
<comment type="similarity">
    <text evidence="1">Belongs to the sulfatase family.</text>
</comment>
<dbReference type="GO" id="GO:0046872">
    <property type="term" value="F:metal ion binding"/>
    <property type="evidence" value="ECO:0007669"/>
    <property type="project" value="UniProtKB-KW"/>
</dbReference>
<organism evidence="6">
    <name type="scientific">Caldilineaceae bacterium SB0664_bin_27</name>
    <dbReference type="NCBI Taxonomy" id="2605260"/>
    <lineage>
        <taxon>Bacteria</taxon>
        <taxon>Bacillati</taxon>
        <taxon>Chloroflexota</taxon>
        <taxon>Caldilineae</taxon>
        <taxon>Caldilineales</taxon>
        <taxon>Caldilineaceae</taxon>
    </lineage>
</organism>
<keyword evidence="3" id="KW-0378">Hydrolase</keyword>
<dbReference type="Gene3D" id="3.30.1120.10">
    <property type="match status" value="1"/>
</dbReference>
<feature type="domain" description="Sulfatase N-terminal" evidence="5">
    <location>
        <begin position="9"/>
        <end position="437"/>
    </location>
</feature>
<dbReference type="Gene3D" id="3.40.720.10">
    <property type="entry name" value="Alkaline Phosphatase, subunit A"/>
    <property type="match status" value="1"/>
</dbReference>
<dbReference type="GO" id="GO:0004065">
    <property type="term" value="F:arylsulfatase activity"/>
    <property type="evidence" value="ECO:0007669"/>
    <property type="project" value="TreeGrafter"/>
</dbReference>
<evidence type="ECO:0000256" key="1">
    <source>
        <dbReference type="ARBA" id="ARBA00008779"/>
    </source>
</evidence>
<reference evidence="6" key="1">
    <citation type="submission" date="2019-09" db="EMBL/GenBank/DDBJ databases">
        <title>Characterisation of the sponge microbiome using genome-centric metagenomics.</title>
        <authorList>
            <person name="Engelberts J.P."/>
            <person name="Robbins S.J."/>
            <person name="De Goeij J.M."/>
            <person name="Aranda M."/>
            <person name="Bell S.C."/>
            <person name="Webster N.S."/>
        </authorList>
    </citation>
    <scope>NUCLEOTIDE SEQUENCE</scope>
    <source>
        <strain evidence="6">SB0664_bin_27</strain>
    </source>
</reference>
<dbReference type="EMBL" id="VXRG01000161">
    <property type="protein sequence ID" value="MXY95588.1"/>
    <property type="molecule type" value="Genomic_DNA"/>
</dbReference>
<evidence type="ECO:0000259" key="5">
    <source>
        <dbReference type="Pfam" id="PF00884"/>
    </source>
</evidence>
<dbReference type="InterPro" id="IPR024607">
    <property type="entry name" value="Sulfatase_CS"/>
</dbReference>
<name>A0A6B0Z1R6_9CHLR</name>
<dbReference type="SUPFAM" id="SSF53649">
    <property type="entry name" value="Alkaline phosphatase-like"/>
    <property type="match status" value="1"/>
</dbReference>
<evidence type="ECO:0000256" key="2">
    <source>
        <dbReference type="ARBA" id="ARBA00022723"/>
    </source>
</evidence>
<dbReference type="PROSITE" id="PS00149">
    <property type="entry name" value="SULFATASE_2"/>
    <property type="match status" value="1"/>
</dbReference>
<keyword evidence="2" id="KW-0479">Metal-binding</keyword>
<dbReference type="CDD" id="cd16025">
    <property type="entry name" value="PAS_like"/>
    <property type="match status" value="1"/>
</dbReference>